<evidence type="ECO:0000313" key="1">
    <source>
        <dbReference type="EMBL" id="EPF69387.1"/>
    </source>
</evidence>
<evidence type="ECO:0008006" key="3">
    <source>
        <dbReference type="Google" id="ProtNLM"/>
    </source>
</evidence>
<name>S3MP64_9GAMM</name>
<protein>
    <recommendedName>
        <fullName evidence="3">BioF2-like acetyltransferase domain-containing protein</fullName>
    </recommendedName>
</protein>
<sequence length="314" mass="36246">MGFFISRYSNSEKKLWNSFILNCKNSHFMFHRDFMDYHSDRFEDFSLIIMNENNKIVTLLPGNVHKNVFYSHQGLTFGGFLMDKNIHAVDVIEIFDEVKDFLKINNIEKIIYKPVPVIYHQYPAQEDLYALFRNDAQLSRRDISSSILIEKGYNYSKSKQWSINKARKGGVSCKPIEQPSDLWGVIRAVLKENHQTSPVHSEAEIDYLKGKFPENIKAYAAFYQDEIVSACVTFESINVVHTQYLACNRLGRELRALDMLIDYVIAASSDYATIFDFGISNENNGRYLNNGLISQKESFGARAIVYDLYSVDLV</sequence>
<reference evidence="1 2" key="1">
    <citation type="submission" date="2013-06" db="EMBL/GenBank/DDBJ databases">
        <title>The Genome Sequence of Acinetobacter rudis CIP 110305.</title>
        <authorList>
            <consortium name="The Broad Institute Genome Sequencing Platform"/>
            <consortium name="The Broad Institute Genome Sequencing Center for Infectious Disease"/>
            <person name="Cerqueira G."/>
            <person name="Feldgarden M."/>
            <person name="Courvalin P."/>
            <person name="Perichon B."/>
            <person name="Grillot-Courvalin C."/>
            <person name="Clermont D."/>
            <person name="Rocha E."/>
            <person name="Yoon E.-J."/>
            <person name="Nemec A."/>
            <person name="Young S.K."/>
            <person name="Zeng Q."/>
            <person name="Gargeya S."/>
            <person name="Fitzgerald M."/>
            <person name="Abouelleil A."/>
            <person name="Alvarado L."/>
            <person name="Berlin A.M."/>
            <person name="Chapman S.B."/>
            <person name="Dewar J."/>
            <person name="Goldberg J."/>
            <person name="Griggs A."/>
            <person name="Gujja S."/>
            <person name="Hansen M."/>
            <person name="Howarth C."/>
            <person name="Imamovic A."/>
            <person name="Larimer J."/>
            <person name="McCowan C."/>
            <person name="Murphy C."/>
            <person name="Pearson M."/>
            <person name="Priest M."/>
            <person name="Roberts A."/>
            <person name="Saif S."/>
            <person name="Shea T."/>
            <person name="Sykes S."/>
            <person name="Wortman J."/>
            <person name="Nusbaum C."/>
            <person name="Birren B."/>
        </authorList>
    </citation>
    <scope>NUCLEOTIDE SEQUENCE [LARGE SCALE GENOMIC DNA]</scope>
    <source>
        <strain evidence="1 2">CIP 110305</strain>
    </source>
</reference>
<keyword evidence="2" id="KW-1185">Reference proteome</keyword>
<dbReference type="InterPro" id="IPR016181">
    <property type="entry name" value="Acyl_CoA_acyltransferase"/>
</dbReference>
<dbReference type="RefSeq" id="WP_016658009.1">
    <property type="nucleotide sequence ID" value="NZ_KE340355.1"/>
</dbReference>
<gene>
    <name evidence="1" type="ORF">F945_03658</name>
</gene>
<accession>S3MP64</accession>
<dbReference type="STRING" id="632955.GCA_000829675_01049"/>
<dbReference type="EMBL" id="ATGI01000043">
    <property type="protein sequence ID" value="EPF69387.1"/>
    <property type="molecule type" value="Genomic_DNA"/>
</dbReference>
<comment type="caution">
    <text evidence="1">The sequence shown here is derived from an EMBL/GenBank/DDBJ whole genome shotgun (WGS) entry which is preliminary data.</text>
</comment>
<dbReference type="OrthoDB" id="9808687at2"/>
<proteinExistence type="predicted"/>
<dbReference type="eggNOG" id="COG3146">
    <property type="taxonomic scope" value="Bacteria"/>
</dbReference>
<evidence type="ECO:0000313" key="2">
    <source>
        <dbReference type="Proteomes" id="UP000014568"/>
    </source>
</evidence>
<dbReference type="Proteomes" id="UP000014568">
    <property type="component" value="Unassembled WGS sequence"/>
</dbReference>
<organism evidence="1 2">
    <name type="scientific">Acinetobacter rudis CIP 110305</name>
    <dbReference type="NCBI Taxonomy" id="421052"/>
    <lineage>
        <taxon>Bacteria</taxon>
        <taxon>Pseudomonadati</taxon>
        <taxon>Pseudomonadota</taxon>
        <taxon>Gammaproteobacteria</taxon>
        <taxon>Moraxellales</taxon>
        <taxon>Moraxellaceae</taxon>
        <taxon>Acinetobacter</taxon>
    </lineage>
</organism>
<dbReference type="Gene3D" id="3.40.630.30">
    <property type="match status" value="1"/>
</dbReference>
<dbReference type="SUPFAM" id="SSF55729">
    <property type="entry name" value="Acyl-CoA N-acyltransferases (Nat)"/>
    <property type="match status" value="1"/>
</dbReference>
<dbReference type="PATRIC" id="fig|421052.3.peg.3580"/>
<dbReference type="HOGENOM" id="CLU_073603_0_0_6"/>
<dbReference type="AlphaFoldDB" id="S3MP64"/>